<feature type="compositionally biased region" description="Basic and acidic residues" evidence="1">
    <location>
        <begin position="1"/>
        <end position="12"/>
    </location>
</feature>
<feature type="region of interest" description="Disordered" evidence="1">
    <location>
        <begin position="1"/>
        <end position="26"/>
    </location>
</feature>
<proteinExistence type="predicted"/>
<organism evidence="2 3">
    <name type="scientific">Gossypium stocksii</name>
    <dbReference type="NCBI Taxonomy" id="47602"/>
    <lineage>
        <taxon>Eukaryota</taxon>
        <taxon>Viridiplantae</taxon>
        <taxon>Streptophyta</taxon>
        <taxon>Embryophyta</taxon>
        <taxon>Tracheophyta</taxon>
        <taxon>Spermatophyta</taxon>
        <taxon>Magnoliopsida</taxon>
        <taxon>eudicotyledons</taxon>
        <taxon>Gunneridae</taxon>
        <taxon>Pentapetalae</taxon>
        <taxon>rosids</taxon>
        <taxon>malvids</taxon>
        <taxon>Malvales</taxon>
        <taxon>Malvaceae</taxon>
        <taxon>Malvoideae</taxon>
        <taxon>Gossypium</taxon>
    </lineage>
</organism>
<evidence type="ECO:0000313" key="3">
    <source>
        <dbReference type="Proteomes" id="UP000828251"/>
    </source>
</evidence>
<evidence type="ECO:0000313" key="2">
    <source>
        <dbReference type="EMBL" id="KAH1063685.1"/>
    </source>
</evidence>
<dbReference type="Proteomes" id="UP000828251">
    <property type="component" value="Unassembled WGS sequence"/>
</dbReference>
<dbReference type="EMBL" id="JAIQCV010000009">
    <property type="protein sequence ID" value="KAH1063685.1"/>
    <property type="molecule type" value="Genomic_DNA"/>
</dbReference>
<comment type="caution">
    <text evidence="2">The sequence shown here is derived from an EMBL/GenBank/DDBJ whole genome shotgun (WGS) entry which is preliminary data.</text>
</comment>
<accession>A0A9D3ZST3</accession>
<sequence>MDMQKKIEEDSYSKTGSMVRTRPEIHSKGREIVKSGELLDINIENRKNINVYRSMMERANKEAELVSVFKVIKLGKADVVDNVRVGRWRK</sequence>
<dbReference type="AlphaFoldDB" id="A0A9D3ZST3"/>
<gene>
    <name evidence="2" type="ORF">J1N35_028672</name>
</gene>
<protein>
    <submittedName>
        <fullName evidence="2">Uncharacterized protein</fullName>
    </submittedName>
</protein>
<keyword evidence="3" id="KW-1185">Reference proteome</keyword>
<name>A0A9D3ZST3_9ROSI</name>
<reference evidence="2 3" key="1">
    <citation type="journal article" date="2021" name="Plant Biotechnol. J.">
        <title>Multi-omics assisted identification of the key and species-specific regulatory components of drought-tolerant mechanisms in Gossypium stocksii.</title>
        <authorList>
            <person name="Yu D."/>
            <person name="Ke L."/>
            <person name="Zhang D."/>
            <person name="Wu Y."/>
            <person name="Sun Y."/>
            <person name="Mei J."/>
            <person name="Sun J."/>
            <person name="Sun Y."/>
        </authorList>
    </citation>
    <scope>NUCLEOTIDE SEQUENCE [LARGE SCALE GENOMIC DNA]</scope>
    <source>
        <strain evidence="3">cv. E1</strain>
        <tissue evidence="2">Leaf</tissue>
    </source>
</reference>
<evidence type="ECO:0000256" key="1">
    <source>
        <dbReference type="SAM" id="MobiDB-lite"/>
    </source>
</evidence>